<evidence type="ECO:0000313" key="4">
    <source>
        <dbReference type="EMBL" id="VFR64734.1"/>
    </source>
</evidence>
<dbReference type="EC" id="4.2.1.60" evidence="2"/>
<keyword evidence="2" id="KW-0456">Lyase</keyword>
<evidence type="ECO:0000313" key="5">
    <source>
        <dbReference type="EMBL" id="VFR82804.1"/>
    </source>
</evidence>
<dbReference type="EMBL" id="CAADIB010000004">
    <property type="protein sequence ID" value="VFR23872.1"/>
    <property type="molecule type" value="Genomic_DNA"/>
</dbReference>
<sequence>MIAWPVAELVPHAGQAILLDAVLRFDDDTLEASASVPADSIFNNPDGSTPSWLGLEIMAQAVAAWAGCHARAQGLPVTLGFLLGTRRYACDVLSFPPDIGMTVHIVRSLQDDSGMGVFECSLHVRHATLATARLNVFRPPDAAQFVAESRE</sequence>
<dbReference type="AlphaFoldDB" id="A0A484PX93"/>
<dbReference type="Gene3D" id="3.10.129.10">
    <property type="entry name" value="Hotdog Thioesterase"/>
    <property type="match status" value="1"/>
</dbReference>
<evidence type="ECO:0000313" key="2">
    <source>
        <dbReference type="EMBL" id="VFR30483.1"/>
    </source>
</evidence>
<gene>
    <name evidence="3" type="ORF">ANDA3_3560</name>
    <name evidence="2" type="ORF">ANDO1_3479</name>
    <name evidence="1" type="ORF">ANDO2_3385</name>
    <name evidence="4" type="ORF">DAR2_3410</name>
    <name evidence="5" type="ORF">DAR3_3408</name>
</gene>
<reference evidence="2" key="1">
    <citation type="submission" date="2019-03" db="EMBL/GenBank/DDBJ databases">
        <authorList>
            <person name="Danneels B."/>
        </authorList>
    </citation>
    <scope>NUCLEOTIDE SEQUENCE</scope>
</reference>
<dbReference type="GO" id="GO:0016829">
    <property type="term" value="F:lyase activity"/>
    <property type="evidence" value="ECO:0007669"/>
    <property type="project" value="UniProtKB-KW"/>
</dbReference>
<dbReference type="SUPFAM" id="SSF54637">
    <property type="entry name" value="Thioesterase/thiol ester dehydrase-isomerase"/>
    <property type="match status" value="1"/>
</dbReference>
<dbReference type="InterPro" id="IPR029069">
    <property type="entry name" value="HotDog_dom_sf"/>
</dbReference>
<evidence type="ECO:0000313" key="3">
    <source>
        <dbReference type="EMBL" id="VFR38112.1"/>
    </source>
</evidence>
<dbReference type="InterPro" id="IPR016776">
    <property type="entry name" value="ApeP-like_dehydratase"/>
</dbReference>
<dbReference type="PIRSF" id="PIRSF020565">
    <property type="entry name" value="3Ho_Ac_ACP_DH_prd"/>
    <property type="match status" value="1"/>
</dbReference>
<accession>A0A484PX93</accession>
<dbReference type="EMBL" id="CAADIJ010000023">
    <property type="protein sequence ID" value="VFR82804.1"/>
    <property type="molecule type" value="Genomic_DNA"/>
</dbReference>
<dbReference type="EMBL" id="CAADIL010000006">
    <property type="protein sequence ID" value="VFR64734.1"/>
    <property type="molecule type" value="Genomic_DNA"/>
</dbReference>
<dbReference type="EMBL" id="CAADHZ010000022">
    <property type="protein sequence ID" value="VFR30483.1"/>
    <property type="molecule type" value="Genomic_DNA"/>
</dbReference>
<evidence type="ECO:0000313" key="1">
    <source>
        <dbReference type="EMBL" id="VFR23872.1"/>
    </source>
</evidence>
<name>A0A484PX93_9ZZZZ</name>
<dbReference type="Pfam" id="PF22817">
    <property type="entry name" value="ApeP-like"/>
    <property type="match status" value="1"/>
</dbReference>
<protein>
    <submittedName>
        <fullName evidence="2">3-hydroxydecanoyl-[ACP] dehydratase</fullName>
        <ecNumber evidence="2">4.2.1.60</ecNumber>
    </submittedName>
</protein>
<organism evidence="2">
    <name type="scientific">plant metagenome</name>
    <dbReference type="NCBI Taxonomy" id="1297885"/>
    <lineage>
        <taxon>unclassified sequences</taxon>
        <taxon>metagenomes</taxon>
        <taxon>organismal metagenomes</taxon>
    </lineage>
</organism>
<dbReference type="CDD" id="cd01289">
    <property type="entry name" value="FabA_like"/>
    <property type="match status" value="1"/>
</dbReference>
<dbReference type="EMBL" id="CAADIC010000023">
    <property type="protein sequence ID" value="VFR38112.1"/>
    <property type="molecule type" value="Genomic_DNA"/>
</dbReference>
<proteinExistence type="predicted"/>